<dbReference type="EMBL" id="DWYC01000029">
    <property type="protein sequence ID" value="HJB56414.1"/>
    <property type="molecule type" value="Genomic_DNA"/>
</dbReference>
<dbReference type="Pfam" id="PF06114">
    <property type="entry name" value="Peptidase_M78"/>
    <property type="match status" value="1"/>
</dbReference>
<dbReference type="AlphaFoldDB" id="A0A9D2S537"/>
<accession>A0A9D2S537</accession>
<reference evidence="2" key="2">
    <citation type="submission" date="2021-04" db="EMBL/GenBank/DDBJ databases">
        <authorList>
            <person name="Gilroy R."/>
        </authorList>
    </citation>
    <scope>NUCLEOTIDE SEQUENCE</scope>
    <source>
        <strain evidence="2">CHK189-11263</strain>
    </source>
</reference>
<name>A0A9D2S537_9FIRM</name>
<gene>
    <name evidence="2" type="ORF">H9714_02565</name>
</gene>
<organism evidence="2 3">
    <name type="scientific">Candidatus Flavonifractor intestinipullorum</name>
    <dbReference type="NCBI Taxonomy" id="2838587"/>
    <lineage>
        <taxon>Bacteria</taxon>
        <taxon>Bacillati</taxon>
        <taxon>Bacillota</taxon>
        <taxon>Clostridia</taxon>
        <taxon>Eubacteriales</taxon>
        <taxon>Oscillospiraceae</taxon>
        <taxon>Flavonifractor</taxon>
    </lineage>
</organism>
<reference evidence="2" key="1">
    <citation type="journal article" date="2021" name="PeerJ">
        <title>Extensive microbial diversity within the chicken gut microbiome revealed by metagenomics and culture.</title>
        <authorList>
            <person name="Gilroy R."/>
            <person name="Ravi A."/>
            <person name="Getino M."/>
            <person name="Pursley I."/>
            <person name="Horton D.L."/>
            <person name="Alikhan N.F."/>
            <person name="Baker D."/>
            <person name="Gharbi K."/>
            <person name="Hall N."/>
            <person name="Watson M."/>
            <person name="Adriaenssens E.M."/>
            <person name="Foster-Nyarko E."/>
            <person name="Jarju S."/>
            <person name="Secka A."/>
            <person name="Antonio M."/>
            <person name="Oren A."/>
            <person name="Chaudhuri R.R."/>
            <person name="La Ragione R."/>
            <person name="Hildebrand F."/>
            <person name="Pallen M.J."/>
        </authorList>
    </citation>
    <scope>NUCLEOTIDE SEQUENCE</scope>
    <source>
        <strain evidence="2">CHK189-11263</strain>
    </source>
</reference>
<dbReference type="InterPro" id="IPR010359">
    <property type="entry name" value="IrrE_HExxH"/>
</dbReference>
<evidence type="ECO:0000313" key="3">
    <source>
        <dbReference type="Proteomes" id="UP000824208"/>
    </source>
</evidence>
<feature type="domain" description="IrrE N-terminal-like" evidence="1">
    <location>
        <begin position="11"/>
        <end position="81"/>
    </location>
</feature>
<sequence>MMVPLAADETVKLAHEMGHCATGSFYNRWAACDVRQKHENRANRWAYRRLIPPEALEEAFRQGLREPWELAEHFNVTEPFLRGALEYYRQAAEP</sequence>
<proteinExistence type="predicted"/>
<evidence type="ECO:0000313" key="2">
    <source>
        <dbReference type="EMBL" id="HJB56414.1"/>
    </source>
</evidence>
<evidence type="ECO:0000259" key="1">
    <source>
        <dbReference type="Pfam" id="PF06114"/>
    </source>
</evidence>
<protein>
    <submittedName>
        <fullName evidence="2">ImmA/IrrE family metallo-endopeptidase</fullName>
    </submittedName>
</protein>
<dbReference type="Proteomes" id="UP000824208">
    <property type="component" value="Unassembled WGS sequence"/>
</dbReference>
<comment type="caution">
    <text evidence="2">The sequence shown here is derived from an EMBL/GenBank/DDBJ whole genome shotgun (WGS) entry which is preliminary data.</text>
</comment>